<name>A0A6N2LZH9_SALVM</name>
<proteinExistence type="predicted"/>
<reference evidence="1" key="1">
    <citation type="submission" date="2019-03" db="EMBL/GenBank/DDBJ databases">
        <authorList>
            <person name="Mank J."/>
            <person name="Almeida P."/>
        </authorList>
    </citation>
    <scope>NUCLEOTIDE SEQUENCE</scope>
    <source>
        <strain evidence="1">78183</strain>
    </source>
</reference>
<protein>
    <submittedName>
        <fullName evidence="1">Uncharacterized protein</fullName>
    </submittedName>
</protein>
<gene>
    <name evidence="1" type="ORF">SVIM_LOCUS289256</name>
</gene>
<dbReference type="AlphaFoldDB" id="A0A6N2LZH9"/>
<evidence type="ECO:0000313" key="1">
    <source>
        <dbReference type="EMBL" id="VFU45887.1"/>
    </source>
</evidence>
<dbReference type="EMBL" id="CAADRP010001630">
    <property type="protein sequence ID" value="VFU45887.1"/>
    <property type="molecule type" value="Genomic_DNA"/>
</dbReference>
<organism evidence="1">
    <name type="scientific">Salix viminalis</name>
    <name type="common">Common osier</name>
    <name type="synonym">Basket willow</name>
    <dbReference type="NCBI Taxonomy" id="40686"/>
    <lineage>
        <taxon>Eukaryota</taxon>
        <taxon>Viridiplantae</taxon>
        <taxon>Streptophyta</taxon>
        <taxon>Embryophyta</taxon>
        <taxon>Tracheophyta</taxon>
        <taxon>Spermatophyta</taxon>
        <taxon>Magnoliopsida</taxon>
        <taxon>eudicotyledons</taxon>
        <taxon>Gunneridae</taxon>
        <taxon>Pentapetalae</taxon>
        <taxon>rosids</taxon>
        <taxon>fabids</taxon>
        <taxon>Malpighiales</taxon>
        <taxon>Salicaceae</taxon>
        <taxon>Saliceae</taxon>
        <taxon>Salix</taxon>
    </lineage>
</organism>
<accession>A0A6N2LZH9</accession>
<sequence>MAESHRPNPAFEKESVQASLRRLASSSVLNFCCDDSIIMQTLNSLIQVKYQSIKASPFDCHDVIMPGEISDSLPAGALAAISLLAILDPILGCITSAVCAFSYGSRIL</sequence>